<feature type="transmembrane region" description="Helical" evidence="1">
    <location>
        <begin position="204"/>
        <end position="226"/>
    </location>
</feature>
<keyword evidence="1" id="KW-0472">Membrane</keyword>
<proteinExistence type="predicted"/>
<dbReference type="EMBL" id="LAZR01015203">
    <property type="protein sequence ID" value="KKM14206.1"/>
    <property type="molecule type" value="Genomic_DNA"/>
</dbReference>
<keyword evidence="1" id="KW-1133">Transmembrane helix</keyword>
<protein>
    <submittedName>
        <fullName evidence="2">Uncharacterized protein</fullName>
    </submittedName>
</protein>
<evidence type="ECO:0000256" key="1">
    <source>
        <dbReference type="SAM" id="Phobius"/>
    </source>
</evidence>
<organism evidence="2">
    <name type="scientific">marine sediment metagenome</name>
    <dbReference type="NCBI Taxonomy" id="412755"/>
    <lineage>
        <taxon>unclassified sequences</taxon>
        <taxon>metagenomes</taxon>
        <taxon>ecological metagenomes</taxon>
    </lineage>
</organism>
<keyword evidence="1" id="KW-0812">Transmembrane</keyword>
<reference evidence="2" key="1">
    <citation type="journal article" date="2015" name="Nature">
        <title>Complex archaea that bridge the gap between prokaryotes and eukaryotes.</title>
        <authorList>
            <person name="Spang A."/>
            <person name="Saw J.H."/>
            <person name="Jorgensen S.L."/>
            <person name="Zaremba-Niedzwiedzka K."/>
            <person name="Martijn J."/>
            <person name="Lind A.E."/>
            <person name="van Eijk R."/>
            <person name="Schleper C."/>
            <person name="Guy L."/>
            <person name="Ettema T.J."/>
        </authorList>
    </citation>
    <scope>NUCLEOTIDE SEQUENCE</scope>
</reference>
<comment type="caution">
    <text evidence="2">The sequence shown here is derived from an EMBL/GenBank/DDBJ whole genome shotgun (WGS) entry which is preliminary data.</text>
</comment>
<name>A0A0F9HFH0_9ZZZZ</name>
<gene>
    <name evidence="2" type="ORF">LCGC14_1708440</name>
</gene>
<dbReference type="AlphaFoldDB" id="A0A0F9HFH0"/>
<sequence length="237" mass="24981">MKKTKLITLVILSALLFGIIGSAVAYQEYLYRWPNDGEGGTHGACHGSAGTKESTAGSLDLSINETVDLAPLQAFTLEVIINNFTEATVDPYVRSGKGRVTLGVPGYLGDNAKFSSALSHQTLNRGESLDQWGSYDPSDDDNKFVLFAPKENGTFTLWAVVIAAVNQTSPNHADDANITYIEGSITIEVVGPSIIVGGGGGGGVIPGALLAITIGSVFVVSTIIILKKKNIIKKKQN</sequence>
<accession>A0A0F9HFH0</accession>
<evidence type="ECO:0000313" key="2">
    <source>
        <dbReference type="EMBL" id="KKM14206.1"/>
    </source>
</evidence>